<dbReference type="GO" id="GO:0006508">
    <property type="term" value="P:proteolysis"/>
    <property type="evidence" value="ECO:0007669"/>
    <property type="project" value="UniProtKB-KW"/>
</dbReference>
<dbReference type="EMBL" id="CP058595">
    <property type="protein sequence ID" value="QLG47310.1"/>
    <property type="molecule type" value="Genomic_DNA"/>
</dbReference>
<name>A0A7H9AV67_9FLAO</name>
<accession>A0A7H9AV67</accession>
<dbReference type="Proteomes" id="UP000509302">
    <property type="component" value="Chromosome"/>
</dbReference>
<dbReference type="KEGG" id="cagg:HYG79_16510"/>
<sequence>MNTLYFNDWAHAYSDKNTGLAKRFAEEFKKSLHLAKDDERGYTKIKTAVDNYYQRLDWDRTNVKDIIRIILNRPLEPKDSMTFYINYTVKLPPNKYTAYGYSSKNGYFLKDWYLTPAVYNGKWQLYSNKNLEDLYTGITNTTINFIYPKDLYLTSNFVQGATSKFPQGQSTILKGENRKSCEIVLQSDQNLSKHITKHVVVLTDIETTKYDDISQNISIERTMAYIHENLGEYPHKELLVSTFDYNKDPLYGINQLPSFIRPYEPQFQFELKFLKTALRKFLEETLFTNPRKEKWVNDAILNYLMIKYVDQHYPGQKLLGKLSKIWGVRSFHLAQMDFNEQYPFLYMFSARKNLDQSLITPNDSLLYFNQKVANRYKAGLGLAYLAAYIGEENVGNSIKQFYQKNKLKEVEASEFISTLNASTQKNIGWFFNEYVSSDNQIDFKIKKVKKKEDSITVTIKNKTGTNIPISMFGVKKDSVVSKYWFSNIKDIDTFTIPKNGEDRLVLNYDQKIPEFNQRDNWKTLNGFFSSNKKLKFQFLKDSENPYRNQIFYMPVAGFNIYDGLTPGLRLTNKTLLQRPFLFDFAPSYAMKEKSFVGYGSFRYQKYHAKTGFYVSNYSIGGSTFHFQTNSRYSTITPAVSFGWRPDDLLSNKREFLSFRYVNVLRDIDENLDLETDPDYSVLNARYINSNIGIIDYSSWFIDAQHSSNFSKVSFNYEFRKLFENNRQLNLRFFAGKFLRNKTDSDFFSFALDRPTDYLFDYGYLGRSEDTGIYSQQIIIAEGGFKSKLRNPFADDWMATANASFNVWRWIELYGDIGFMKNKGEKKRFVYDSGVRLNLVTDYFELYFPLHSNNGWEISQPNYDEKIRFIVTLSPKVLTGLFTRKWF</sequence>
<evidence type="ECO:0000313" key="1">
    <source>
        <dbReference type="EMBL" id="QLG47310.1"/>
    </source>
</evidence>
<keyword evidence="1" id="KW-0645">Protease</keyword>
<protein>
    <submittedName>
        <fullName evidence="1">Metalloprotease</fullName>
    </submittedName>
</protein>
<proteinExistence type="predicted"/>
<dbReference type="InterPro" id="IPR027268">
    <property type="entry name" value="Peptidase_M4/M1_CTD_sf"/>
</dbReference>
<gene>
    <name evidence="1" type="ORF">HYG79_16510</name>
</gene>
<organism evidence="1 2">
    <name type="scientific">Costertonia aggregata</name>
    <dbReference type="NCBI Taxonomy" id="343403"/>
    <lineage>
        <taxon>Bacteria</taxon>
        <taxon>Pseudomonadati</taxon>
        <taxon>Bacteroidota</taxon>
        <taxon>Flavobacteriia</taxon>
        <taxon>Flavobacteriales</taxon>
        <taxon>Flavobacteriaceae</taxon>
        <taxon>Costertonia</taxon>
    </lineage>
</organism>
<reference evidence="1 2" key="1">
    <citation type="journal article" date="2006" name="Int. J. Syst. Evol. Microbiol.">
        <title>Costertonia aggregata gen. nov., sp. nov., a mesophilic marine bacterium of the family Flavobacteriaceae, isolated from a mature biofilm.</title>
        <authorList>
            <person name="Kwon K.K."/>
            <person name="Lee Y.K."/>
            <person name="Lee H.K."/>
        </authorList>
    </citation>
    <scope>NUCLEOTIDE SEQUENCE [LARGE SCALE GENOMIC DNA]</scope>
    <source>
        <strain evidence="1 2">KCCM 42265</strain>
    </source>
</reference>
<dbReference type="Gene3D" id="1.10.390.10">
    <property type="entry name" value="Neutral Protease Domain 2"/>
    <property type="match status" value="1"/>
</dbReference>
<keyword evidence="2" id="KW-1185">Reference proteome</keyword>
<keyword evidence="1" id="KW-0482">Metalloprotease</keyword>
<dbReference type="GO" id="GO:0008237">
    <property type="term" value="F:metallopeptidase activity"/>
    <property type="evidence" value="ECO:0007669"/>
    <property type="project" value="UniProtKB-KW"/>
</dbReference>
<evidence type="ECO:0000313" key="2">
    <source>
        <dbReference type="Proteomes" id="UP000509302"/>
    </source>
</evidence>
<keyword evidence="1" id="KW-0378">Hydrolase</keyword>
<dbReference type="AlphaFoldDB" id="A0A7H9AV67"/>